<dbReference type="EMBL" id="JAGKSP010000002">
    <property type="protein sequence ID" value="MBP3962847.1"/>
    <property type="molecule type" value="Genomic_DNA"/>
</dbReference>
<dbReference type="PANTHER" id="PTHR37841">
    <property type="entry name" value="GLR2918 PROTEIN"/>
    <property type="match status" value="1"/>
</dbReference>
<dbReference type="Proteomes" id="UP000673394">
    <property type="component" value="Unassembled WGS sequence"/>
</dbReference>
<comment type="caution">
    <text evidence="1">The sequence shown here is derived from an EMBL/GenBank/DDBJ whole genome shotgun (WGS) entry which is preliminary data.</text>
</comment>
<evidence type="ECO:0000313" key="2">
    <source>
        <dbReference type="Proteomes" id="UP000673394"/>
    </source>
</evidence>
<dbReference type="PANTHER" id="PTHR37841:SF1">
    <property type="entry name" value="DUF3298 DOMAIN-CONTAINING PROTEIN"/>
    <property type="match status" value="1"/>
</dbReference>
<gene>
    <name evidence="1" type="ORF">I8J30_09045</name>
</gene>
<name>A0ABS5CAY0_9BACL</name>
<reference evidence="1 2" key="1">
    <citation type="submission" date="2021-04" db="EMBL/GenBank/DDBJ databases">
        <title>Paenibacillus sp. DLE-14 whole genome sequence.</title>
        <authorList>
            <person name="Ham Y.J."/>
        </authorList>
    </citation>
    <scope>NUCLEOTIDE SEQUENCE [LARGE SCALE GENOMIC DNA]</scope>
    <source>
        <strain evidence="1 2">DLE-14</strain>
    </source>
</reference>
<sequence>MKIEAIYDSTGYFSEGYAPVVRNDVCSLIDYEGNEVLRTNYFWLREFQCGLAMFSQNNRFGFINKIGSEVIQAKFLRCYAFRENRAVISKVYRAFAQLTGHNSTTKKIDQMAAC</sequence>
<dbReference type="Pfam" id="PF14903">
    <property type="entry name" value="WG_beta_rep"/>
    <property type="match status" value="3"/>
</dbReference>
<proteinExistence type="predicted"/>
<accession>A0ABS5CAY0</accession>
<evidence type="ECO:0000313" key="1">
    <source>
        <dbReference type="EMBL" id="MBP3962847.1"/>
    </source>
</evidence>
<dbReference type="InterPro" id="IPR032774">
    <property type="entry name" value="WG_beta_rep"/>
</dbReference>
<keyword evidence="2" id="KW-1185">Reference proteome</keyword>
<organism evidence="1 2">
    <name type="scientific">Paenibacillus lignilyticus</name>
    <dbReference type="NCBI Taxonomy" id="1172615"/>
    <lineage>
        <taxon>Bacteria</taxon>
        <taxon>Bacillati</taxon>
        <taxon>Bacillota</taxon>
        <taxon>Bacilli</taxon>
        <taxon>Bacillales</taxon>
        <taxon>Paenibacillaceae</taxon>
        <taxon>Paenibacillus</taxon>
    </lineage>
</organism>
<protein>
    <submittedName>
        <fullName evidence="1">WG repeat-containing protein</fullName>
    </submittedName>
</protein>